<evidence type="ECO:0000259" key="1">
    <source>
        <dbReference type="Pfam" id="PF12867"/>
    </source>
</evidence>
<dbReference type="Proteomes" id="UP000317010">
    <property type="component" value="Unassembled WGS sequence"/>
</dbReference>
<name>A0A562UBU4_9SPHI</name>
<dbReference type="EMBL" id="VLLI01000002">
    <property type="protein sequence ID" value="TWJ03273.1"/>
    <property type="molecule type" value="Genomic_DNA"/>
</dbReference>
<keyword evidence="3" id="KW-1185">Reference proteome</keyword>
<reference evidence="2 3" key="1">
    <citation type="submission" date="2019-07" db="EMBL/GenBank/DDBJ databases">
        <title>Genomic Encyclopedia of Archaeal and Bacterial Type Strains, Phase II (KMG-II): from individual species to whole genera.</title>
        <authorList>
            <person name="Goeker M."/>
        </authorList>
    </citation>
    <scope>NUCLEOTIDE SEQUENCE [LARGE SCALE GENOMIC DNA]</scope>
    <source>
        <strain evidence="2 3">ATCC BAA-1854</strain>
    </source>
</reference>
<dbReference type="InterPro" id="IPR034660">
    <property type="entry name" value="DinB/YfiT-like"/>
</dbReference>
<dbReference type="OrthoDB" id="9793216at2"/>
<dbReference type="SUPFAM" id="SSF109854">
    <property type="entry name" value="DinB/YfiT-like putative metalloenzymes"/>
    <property type="match status" value="1"/>
</dbReference>
<comment type="caution">
    <text evidence="2">The sequence shown here is derived from an EMBL/GenBank/DDBJ whole genome shotgun (WGS) entry which is preliminary data.</text>
</comment>
<accession>A0A562UBU4</accession>
<evidence type="ECO:0000313" key="2">
    <source>
        <dbReference type="EMBL" id="TWJ03273.1"/>
    </source>
</evidence>
<dbReference type="Gene3D" id="1.20.120.450">
    <property type="entry name" value="dinb family like domain"/>
    <property type="match status" value="1"/>
</dbReference>
<dbReference type="RefSeq" id="WP_144909848.1">
    <property type="nucleotide sequence ID" value="NZ_VLLI01000002.1"/>
</dbReference>
<gene>
    <name evidence="2" type="ORF">JN11_00810</name>
</gene>
<sequence length="169" mass="19521">MISRPQTDEYSAYASRYVDLVGNESILEILKREKDTTYNLFKEIGPDKAMYSYAEGKWTIKQVLGHMIDTERVHSYRALAFSHESIELPGFDQDVYMANATFNLRTLEDIANEYKTVRESTLYLFGSMSEEQSMRKGIASGSPVSVRAFAYMIAGHEMYHIKILKERYL</sequence>
<evidence type="ECO:0000313" key="3">
    <source>
        <dbReference type="Proteomes" id="UP000317010"/>
    </source>
</evidence>
<feature type="domain" description="DinB-like" evidence="1">
    <location>
        <begin position="30"/>
        <end position="162"/>
    </location>
</feature>
<organism evidence="2 3">
    <name type="scientific">Mucilaginibacter frigoritolerans</name>
    <dbReference type="NCBI Taxonomy" id="652788"/>
    <lineage>
        <taxon>Bacteria</taxon>
        <taxon>Pseudomonadati</taxon>
        <taxon>Bacteroidota</taxon>
        <taxon>Sphingobacteriia</taxon>
        <taxon>Sphingobacteriales</taxon>
        <taxon>Sphingobacteriaceae</taxon>
        <taxon>Mucilaginibacter</taxon>
    </lineage>
</organism>
<dbReference type="InterPro" id="IPR024775">
    <property type="entry name" value="DinB-like"/>
</dbReference>
<dbReference type="Pfam" id="PF12867">
    <property type="entry name" value="DinB_2"/>
    <property type="match status" value="1"/>
</dbReference>
<dbReference type="AlphaFoldDB" id="A0A562UBU4"/>
<protein>
    <submittedName>
        <fullName evidence="2">DinB family protein</fullName>
    </submittedName>
</protein>
<proteinExistence type="predicted"/>